<feature type="region of interest" description="Disordered" evidence="1">
    <location>
        <begin position="1"/>
        <end position="131"/>
    </location>
</feature>
<sequence length="131" mass="13906">MSDLCSGKPHATSTAAPPVGAPSAVVREPGPTGLLTSTREVETGSSDKKSSPPVANVDPSYTGSRTKESYKPVSFLGSRNFPKGPDGKERRWRQLQDNYPALARLGTPTRSTIGREGHTGQLKRAPAFDGE</sequence>
<dbReference type="OrthoDB" id="5486585at2759"/>
<proteinExistence type="predicted"/>
<organism evidence="2 3">
    <name type="scientific">Tuber magnatum</name>
    <name type="common">white Piedmont truffle</name>
    <dbReference type="NCBI Taxonomy" id="42249"/>
    <lineage>
        <taxon>Eukaryota</taxon>
        <taxon>Fungi</taxon>
        <taxon>Dikarya</taxon>
        <taxon>Ascomycota</taxon>
        <taxon>Pezizomycotina</taxon>
        <taxon>Pezizomycetes</taxon>
        <taxon>Pezizales</taxon>
        <taxon>Tuberaceae</taxon>
        <taxon>Tuber</taxon>
    </lineage>
</organism>
<keyword evidence="3" id="KW-1185">Reference proteome</keyword>
<reference evidence="2 3" key="1">
    <citation type="submission" date="2018-03" db="EMBL/GenBank/DDBJ databases">
        <title>Genomes of Pezizomycetes fungi and the evolution of truffles.</title>
        <authorList>
            <person name="Murat C."/>
            <person name="Payen T."/>
            <person name="Noel B."/>
            <person name="Kuo A."/>
            <person name="Martin F.M."/>
        </authorList>
    </citation>
    <scope>NUCLEOTIDE SEQUENCE [LARGE SCALE GENOMIC DNA]</scope>
    <source>
        <strain evidence="2">091103-1</strain>
    </source>
</reference>
<feature type="compositionally biased region" description="Basic and acidic residues" evidence="1">
    <location>
        <begin position="85"/>
        <end position="94"/>
    </location>
</feature>
<evidence type="ECO:0000313" key="2">
    <source>
        <dbReference type="EMBL" id="PWW73596.1"/>
    </source>
</evidence>
<dbReference type="EMBL" id="PYWC01000077">
    <property type="protein sequence ID" value="PWW73596.1"/>
    <property type="molecule type" value="Genomic_DNA"/>
</dbReference>
<feature type="compositionally biased region" description="Low complexity" evidence="1">
    <location>
        <begin position="11"/>
        <end position="26"/>
    </location>
</feature>
<accession>A0A317SJF0</accession>
<feature type="compositionally biased region" description="Basic and acidic residues" evidence="1">
    <location>
        <begin position="39"/>
        <end position="50"/>
    </location>
</feature>
<name>A0A317SJF0_9PEZI</name>
<evidence type="ECO:0000256" key="1">
    <source>
        <dbReference type="SAM" id="MobiDB-lite"/>
    </source>
</evidence>
<comment type="caution">
    <text evidence="2">The sequence shown here is derived from an EMBL/GenBank/DDBJ whole genome shotgun (WGS) entry which is preliminary data.</text>
</comment>
<dbReference type="Proteomes" id="UP000246991">
    <property type="component" value="Unassembled WGS sequence"/>
</dbReference>
<dbReference type="AlphaFoldDB" id="A0A317SJF0"/>
<protein>
    <submittedName>
        <fullName evidence="2">Uncharacterized protein</fullName>
    </submittedName>
</protein>
<gene>
    <name evidence="2" type="ORF">C7212DRAFT_346883</name>
</gene>
<evidence type="ECO:0000313" key="3">
    <source>
        <dbReference type="Proteomes" id="UP000246991"/>
    </source>
</evidence>